<keyword evidence="4" id="KW-1185">Reference proteome</keyword>
<feature type="transmembrane region" description="Helical" evidence="1">
    <location>
        <begin position="77"/>
        <end position="101"/>
    </location>
</feature>
<name>A0A5C2S583_9APHY</name>
<feature type="transmembrane region" description="Helical" evidence="1">
    <location>
        <begin position="41"/>
        <end position="61"/>
    </location>
</feature>
<accession>A0A5C2S583</accession>
<keyword evidence="1" id="KW-0472">Membrane</keyword>
<feature type="transmembrane region" description="Helical" evidence="1">
    <location>
        <begin position="155"/>
        <end position="179"/>
    </location>
</feature>
<feature type="transmembrane region" description="Helical" evidence="1">
    <location>
        <begin position="113"/>
        <end position="135"/>
    </location>
</feature>
<keyword evidence="1" id="KW-0812">Transmembrane</keyword>
<dbReference type="OrthoDB" id="2802907at2759"/>
<proteinExistence type="predicted"/>
<dbReference type="AlphaFoldDB" id="A0A5C2S583"/>
<protein>
    <recommendedName>
        <fullName evidence="2">DUF6533 domain-containing protein</fullName>
    </recommendedName>
</protein>
<dbReference type="EMBL" id="ML122277">
    <property type="protein sequence ID" value="RPD58149.1"/>
    <property type="molecule type" value="Genomic_DNA"/>
</dbReference>
<sequence length="251" mass="28331">MADGFRTECIAVASATLAWYDWLVTLPEEVQWIWTFSRKRGFVASLIYISARYLPLVQWVVKWYSPTTFVVCEAVDWISLLVMIVAQLAVSAFSALRVFALSGRNKPLSAVTFILWATPSLYTLVVLGQANFISLPGPHSGSSSCAWLNNLGDGILDILLMATYISTSLAELMVIIVTWKSTYRLWRAQRDLGLPCRLTTVLLRDGSIYFMLVFIPNILNLIAYVLPPLFPNSDWIVYLIMQEFINISDET</sequence>
<reference evidence="3" key="1">
    <citation type="journal article" date="2018" name="Genome Biol. Evol.">
        <title>Genomics and development of Lentinus tigrinus, a white-rot wood-decaying mushroom with dimorphic fruiting bodies.</title>
        <authorList>
            <person name="Wu B."/>
            <person name="Xu Z."/>
            <person name="Knudson A."/>
            <person name="Carlson A."/>
            <person name="Chen N."/>
            <person name="Kovaka S."/>
            <person name="LaButti K."/>
            <person name="Lipzen A."/>
            <person name="Pennachio C."/>
            <person name="Riley R."/>
            <person name="Schakwitz W."/>
            <person name="Umezawa K."/>
            <person name="Ohm R.A."/>
            <person name="Grigoriev I.V."/>
            <person name="Nagy L.G."/>
            <person name="Gibbons J."/>
            <person name="Hibbett D."/>
        </authorList>
    </citation>
    <scope>NUCLEOTIDE SEQUENCE [LARGE SCALE GENOMIC DNA]</scope>
    <source>
        <strain evidence="3">ALCF2SS1-6</strain>
    </source>
</reference>
<evidence type="ECO:0000313" key="3">
    <source>
        <dbReference type="EMBL" id="RPD58149.1"/>
    </source>
</evidence>
<dbReference type="InterPro" id="IPR045340">
    <property type="entry name" value="DUF6533"/>
</dbReference>
<keyword evidence="1" id="KW-1133">Transmembrane helix</keyword>
<dbReference type="Proteomes" id="UP000313359">
    <property type="component" value="Unassembled WGS sequence"/>
</dbReference>
<evidence type="ECO:0000256" key="1">
    <source>
        <dbReference type="SAM" id="Phobius"/>
    </source>
</evidence>
<evidence type="ECO:0000313" key="4">
    <source>
        <dbReference type="Proteomes" id="UP000313359"/>
    </source>
</evidence>
<dbReference type="Pfam" id="PF20151">
    <property type="entry name" value="DUF6533"/>
    <property type="match status" value="1"/>
</dbReference>
<gene>
    <name evidence="3" type="ORF">L227DRAFT_577498</name>
</gene>
<organism evidence="3 4">
    <name type="scientific">Lentinus tigrinus ALCF2SS1-6</name>
    <dbReference type="NCBI Taxonomy" id="1328759"/>
    <lineage>
        <taxon>Eukaryota</taxon>
        <taxon>Fungi</taxon>
        <taxon>Dikarya</taxon>
        <taxon>Basidiomycota</taxon>
        <taxon>Agaricomycotina</taxon>
        <taxon>Agaricomycetes</taxon>
        <taxon>Polyporales</taxon>
        <taxon>Polyporaceae</taxon>
        <taxon>Lentinus</taxon>
    </lineage>
</organism>
<feature type="transmembrane region" description="Helical" evidence="1">
    <location>
        <begin position="207"/>
        <end position="226"/>
    </location>
</feature>
<evidence type="ECO:0000259" key="2">
    <source>
        <dbReference type="Pfam" id="PF20151"/>
    </source>
</evidence>
<feature type="domain" description="DUF6533" evidence="2">
    <location>
        <begin position="9"/>
        <end position="57"/>
    </location>
</feature>